<keyword evidence="2" id="KW-1185">Reference proteome</keyword>
<name>A0A0M3HK63_ASCLU</name>
<feature type="chain" id="PRO_5013017552" evidence="1">
    <location>
        <begin position="16"/>
        <end position="42"/>
    </location>
</feature>
<feature type="signal peptide" evidence="1">
    <location>
        <begin position="1"/>
        <end position="15"/>
    </location>
</feature>
<keyword evidence="1" id="KW-0732">Signal</keyword>
<evidence type="ECO:0000313" key="3">
    <source>
        <dbReference type="WBParaSite" id="ALUE_0000190801-mRNA-1"/>
    </source>
</evidence>
<accession>A0A0M3HK63</accession>
<proteinExistence type="predicted"/>
<reference evidence="3" key="1">
    <citation type="submission" date="2017-02" db="UniProtKB">
        <authorList>
            <consortium name="WormBaseParasite"/>
        </authorList>
    </citation>
    <scope>IDENTIFICATION</scope>
</reference>
<dbReference type="Proteomes" id="UP000036681">
    <property type="component" value="Unplaced"/>
</dbReference>
<organism evidence="2 3">
    <name type="scientific">Ascaris lumbricoides</name>
    <name type="common">Giant roundworm</name>
    <dbReference type="NCBI Taxonomy" id="6252"/>
    <lineage>
        <taxon>Eukaryota</taxon>
        <taxon>Metazoa</taxon>
        <taxon>Ecdysozoa</taxon>
        <taxon>Nematoda</taxon>
        <taxon>Chromadorea</taxon>
        <taxon>Rhabditida</taxon>
        <taxon>Spirurina</taxon>
        <taxon>Ascaridomorpha</taxon>
        <taxon>Ascaridoidea</taxon>
        <taxon>Ascarididae</taxon>
        <taxon>Ascaris</taxon>
    </lineage>
</organism>
<dbReference type="WBParaSite" id="ALUE_0000190801-mRNA-1">
    <property type="protein sequence ID" value="ALUE_0000190801-mRNA-1"/>
    <property type="gene ID" value="ALUE_0000190801"/>
</dbReference>
<dbReference type="AlphaFoldDB" id="A0A0M3HK63"/>
<protein>
    <submittedName>
        <fullName evidence="3">Uncharacterized protein</fullName>
    </submittedName>
</protein>
<evidence type="ECO:0000256" key="1">
    <source>
        <dbReference type="SAM" id="SignalP"/>
    </source>
</evidence>
<sequence length="42" mass="5079">MVLLTLHNFHLLVIRLEILTMKHFGDRKCGMQIRLIKRIVFM</sequence>
<evidence type="ECO:0000313" key="2">
    <source>
        <dbReference type="Proteomes" id="UP000036681"/>
    </source>
</evidence>